<dbReference type="EMBL" id="JABELV010000038">
    <property type="protein sequence ID" value="KAG7562138.1"/>
    <property type="molecule type" value="Genomic_DNA"/>
</dbReference>
<comment type="caution">
    <text evidence="2">The sequence shown here is derived from an EMBL/GenBank/DDBJ whole genome shotgun (WGS) entry which is preliminary data.</text>
</comment>
<proteinExistence type="predicted"/>
<name>A0A8K0JP57_9TREE</name>
<gene>
    <name evidence="2" type="ORF">FFLO_02420</name>
</gene>
<evidence type="ECO:0000313" key="2">
    <source>
        <dbReference type="EMBL" id="KAG7562138.1"/>
    </source>
</evidence>
<keyword evidence="3" id="KW-1185">Reference proteome</keyword>
<feature type="region of interest" description="Disordered" evidence="1">
    <location>
        <begin position="166"/>
        <end position="199"/>
    </location>
</feature>
<evidence type="ECO:0000313" key="3">
    <source>
        <dbReference type="Proteomes" id="UP000812966"/>
    </source>
</evidence>
<protein>
    <submittedName>
        <fullName evidence="2">Uncharacterized protein</fullName>
    </submittedName>
</protein>
<organism evidence="2 3">
    <name type="scientific">Filobasidium floriforme</name>
    <dbReference type="NCBI Taxonomy" id="5210"/>
    <lineage>
        <taxon>Eukaryota</taxon>
        <taxon>Fungi</taxon>
        <taxon>Dikarya</taxon>
        <taxon>Basidiomycota</taxon>
        <taxon>Agaricomycotina</taxon>
        <taxon>Tremellomycetes</taxon>
        <taxon>Filobasidiales</taxon>
        <taxon>Filobasidiaceae</taxon>
        <taxon>Filobasidium</taxon>
    </lineage>
</organism>
<dbReference type="Proteomes" id="UP000812966">
    <property type="component" value="Unassembled WGS sequence"/>
</dbReference>
<dbReference type="AlphaFoldDB" id="A0A8K0JP57"/>
<reference evidence="2" key="1">
    <citation type="submission" date="2020-04" db="EMBL/GenBank/DDBJ databases">
        <title>Analysis of mating type loci in Filobasidium floriforme.</title>
        <authorList>
            <person name="Nowrousian M."/>
        </authorList>
    </citation>
    <scope>NUCLEOTIDE SEQUENCE</scope>
    <source>
        <strain evidence="2">CBS 6242</strain>
    </source>
</reference>
<accession>A0A8K0JP57</accession>
<sequence length="199" mass="21831">MPGNDRHPPRRPEVSSFTALLISTTDGESRPICVSLVRYRMHQVSGCFAVHTCAAPTSPYTARHHPDSIRLRCVPMIPLHKPGVSDAHYFCRLRRLSTSFVPAGGCNSWLNSQAPAKYYSALVSTLPPSSSMPALPYPLPINTLRSSGSKTATVWADERCPSFRTLCRSSRTSPDGTTNHQGGPPKIRFHSPHPLTQLS</sequence>
<evidence type="ECO:0000256" key="1">
    <source>
        <dbReference type="SAM" id="MobiDB-lite"/>
    </source>
</evidence>
<feature type="compositionally biased region" description="Polar residues" evidence="1">
    <location>
        <begin position="167"/>
        <end position="181"/>
    </location>
</feature>